<dbReference type="Proteomes" id="UP000005938">
    <property type="component" value="Unassembled WGS sequence"/>
</dbReference>
<evidence type="ECO:0000313" key="9">
    <source>
        <dbReference type="Proteomes" id="UP000005938"/>
    </source>
</evidence>
<keyword evidence="2" id="KW-1003">Cell membrane</keyword>
<dbReference type="eggNOG" id="COG1560">
    <property type="taxonomic scope" value="Bacteria"/>
</dbReference>
<dbReference type="GO" id="GO:0016746">
    <property type="term" value="F:acyltransferase activity"/>
    <property type="evidence" value="ECO:0007669"/>
    <property type="project" value="UniProtKB-KW"/>
</dbReference>
<evidence type="ECO:0000256" key="6">
    <source>
        <dbReference type="ARBA" id="ARBA00023315"/>
    </source>
</evidence>
<dbReference type="InterPro" id="IPR004960">
    <property type="entry name" value="LipA_acyltrans"/>
</dbReference>
<dbReference type="GO" id="GO:0009247">
    <property type="term" value="P:glycolipid biosynthetic process"/>
    <property type="evidence" value="ECO:0007669"/>
    <property type="project" value="UniProtKB-ARBA"/>
</dbReference>
<feature type="transmembrane region" description="Helical" evidence="7">
    <location>
        <begin position="21"/>
        <end position="39"/>
    </location>
</feature>
<keyword evidence="7" id="KW-0812">Transmembrane</keyword>
<keyword evidence="4 8" id="KW-0808">Transferase</keyword>
<sequence>MCKFIVFSKVANKYSYLCPKIFTMQLLIYILAYPFLWIISKLPFPIFYAVSDGICFLVYRVFGYRKKMVRQNLRYAFPEKSLTDILKIEQAFYKHMCDLFLEMIKSLGMSEQEMKNHMVFNNPEIFEPFEKAHKSVILVCGHYASYEWMMSLGYHIHHKGYAVYAPLGNKYFDRLVQKIRSRHQAFLIPRKQATATIKQHKEEGVLGMYGLASDQTPSAKYAKYWRPFLGVRVPVFTGAETLAKTLDMPVVFFDVQKVKRGYYQTTFTLITDAPKTYNDFEITDVFTELLENQIRNRPEYYLWTHNRFKHKDKNPSPTAVIK</sequence>
<proteinExistence type="predicted"/>
<evidence type="ECO:0000256" key="3">
    <source>
        <dbReference type="ARBA" id="ARBA00022519"/>
    </source>
</evidence>
<name>I0W6Y8_9FLAO</name>
<evidence type="ECO:0000256" key="1">
    <source>
        <dbReference type="ARBA" id="ARBA00004533"/>
    </source>
</evidence>
<accession>I0W6Y8</accession>
<keyword evidence="7" id="KW-1133">Transmembrane helix</keyword>
<keyword evidence="6 8" id="KW-0012">Acyltransferase</keyword>
<dbReference type="Pfam" id="PF03279">
    <property type="entry name" value="Lip_A_acyltrans"/>
    <property type="match status" value="1"/>
</dbReference>
<dbReference type="GO" id="GO:0005886">
    <property type="term" value="C:plasma membrane"/>
    <property type="evidence" value="ECO:0007669"/>
    <property type="project" value="UniProtKB-SubCell"/>
</dbReference>
<evidence type="ECO:0000256" key="2">
    <source>
        <dbReference type="ARBA" id="ARBA00022475"/>
    </source>
</evidence>
<evidence type="ECO:0000313" key="8">
    <source>
        <dbReference type="EMBL" id="EID72154.1"/>
    </source>
</evidence>
<evidence type="ECO:0000256" key="4">
    <source>
        <dbReference type="ARBA" id="ARBA00022679"/>
    </source>
</evidence>
<dbReference type="STRING" id="946077.W5A_11641"/>
<reference evidence="8 9" key="1">
    <citation type="journal article" date="2012" name="J. Bacteriol.">
        <title>Genome Sequence of the Halotolerant Bacterium Imtechella halotolerans K1T.</title>
        <authorList>
            <person name="Kumar S."/>
            <person name="Vikram S."/>
            <person name="Subramanian S."/>
            <person name="Raghava G.P."/>
            <person name="Pinnaka A.K."/>
        </authorList>
    </citation>
    <scope>NUCLEOTIDE SEQUENCE [LARGE SCALE GENOMIC DNA]</scope>
    <source>
        <strain evidence="8 9">K1</strain>
    </source>
</reference>
<comment type="caution">
    <text evidence="8">The sequence shown here is derived from an EMBL/GenBank/DDBJ whole genome shotgun (WGS) entry which is preliminary data.</text>
</comment>
<dbReference type="EMBL" id="AJJU01000037">
    <property type="protein sequence ID" value="EID72154.1"/>
    <property type="molecule type" value="Genomic_DNA"/>
</dbReference>
<protein>
    <submittedName>
        <fullName evidence="8">Lipid A biosynthesis acyltransferase</fullName>
    </submittedName>
</protein>
<dbReference type="PATRIC" id="fig|946077.3.peg.2346"/>
<dbReference type="PANTHER" id="PTHR30606">
    <property type="entry name" value="LIPID A BIOSYNTHESIS LAUROYL ACYLTRANSFERASE"/>
    <property type="match status" value="1"/>
</dbReference>
<evidence type="ECO:0000256" key="7">
    <source>
        <dbReference type="SAM" id="Phobius"/>
    </source>
</evidence>
<comment type="subcellular location">
    <subcellularLocation>
        <location evidence="1">Cell inner membrane</location>
    </subcellularLocation>
</comment>
<dbReference type="PIRSF" id="PIRSF026649">
    <property type="entry name" value="MsbB"/>
    <property type="match status" value="1"/>
</dbReference>
<keyword evidence="9" id="KW-1185">Reference proteome</keyword>
<dbReference type="AlphaFoldDB" id="I0W6Y8"/>
<evidence type="ECO:0000256" key="5">
    <source>
        <dbReference type="ARBA" id="ARBA00023136"/>
    </source>
</evidence>
<organism evidence="8 9">
    <name type="scientific">Imtechella halotolerans K1</name>
    <dbReference type="NCBI Taxonomy" id="946077"/>
    <lineage>
        <taxon>Bacteria</taxon>
        <taxon>Pseudomonadati</taxon>
        <taxon>Bacteroidota</taxon>
        <taxon>Flavobacteriia</taxon>
        <taxon>Flavobacteriales</taxon>
        <taxon>Flavobacteriaceae</taxon>
        <taxon>Imtechella</taxon>
    </lineage>
</organism>
<keyword evidence="3" id="KW-0997">Cell inner membrane</keyword>
<dbReference type="CDD" id="cd07984">
    <property type="entry name" value="LPLAT_LABLAT-like"/>
    <property type="match status" value="1"/>
</dbReference>
<gene>
    <name evidence="8" type="ORF">W5A_11641</name>
</gene>
<feature type="transmembrane region" description="Helical" evidence="7">
    <location>
        <begin position="45"/>
        <end position="62"/>
    </location>
</feature>
<dbReference type="PANTHER" id="PTHR30606:SF10">
    <property type="entry name" value="PHOSPHATIDYLINOSITOL MANNOSIDE ACYLTRANSFERASE"/>
    <property type="match status" value="1"/>
</dbReference>
<keyword evidence="5 7" id="KW-0472">Membrane</keyword>